<proteinExistence type="predicted"/>
<dbReference type="InterPro" id="IPR025544">
    <property type="entry name" value="YhzD"/>
</dbReference>
<dbReference type="AlphaFoldDB" id="A0A090ITI9"/>
<dbReference type="EMBL" id="JXLU01000020">
    <property type="protein sequence ID" value="KIO73814.1"/>
    <property type="molecule type" value="Genomic_DNA"/>
</dbReference>
<dbReference type="PATRIC" id="fig|35841.6.peg.604"/>
<organism evidence="1 4">
    <name type="scientific">Caldibacillus thermoamylovorans</name>
    <dbReference type="NCBI Taxonomy" id="35841"/>
    <lineage>
        <taxon>Bacteria</taxon>
        <taxon>Bacillati</taxon>
        <taxon>Bacillota</taxon>
        <taxon>Bacilli</taxon>
        <taxon>Bacillales</taxon>
        <taxon>Bacillaceae</taxon>
        <taxon>Caldibacillus</taxon>
    </lineage>
</organism>
<gene>
    <name evidence="2" type="ORF">B4167_1761</name>
    <name evidence="1" type="ORF">BT1A1_1180</name>
</gene>
<protein>
    <recommendedName>
        <fullName evidence="5">YhzD-like protein</fullName>
    </recommendedName>
</protein>
<dbReference type="EMBL" id="CCRF01000039">
    <property type="protein sequence ID" value="CEE01012.1"/>
    <property type="molecule type" value="Genomic_DNA"/>
</dbReference>
<dbReference type="eggNOG" id="ENOG5032ZBV">
    <property type="taxonomic scope" value="Bacteria"/>
</dbReference>
<dbReference type="RefSeq" id="WP_034769031.1">
    <property type="nucleotide sequence ID" value="NZ_CCRF01000039.1"/>
</dbReference>
<evidence type="ECO:0008006" key="5">
    <source>
        <dbReference type="Google" id="ProtNLM"/>
    </source>
</evidence>
<evidence type="ECO:0000313" key="1">
    <source>
        <dbReference type="EMBL" id="CEE01012.1"/>
    </source>
</evidence>
<evidence type="ECO:0000313" key="4">
    <source>
        <dbReference type="Proteomes" id="UP000040576"/>
    </source>
</evidence>
<dbReference type="GeneID" id="92960326"/>
<reference evidence="2 3" key="2">
    <citation type="submission" date="2015-01" db="EMBL/GenBank/DDBJ databases">
        <title>Draft Genome Sequences of Four Bacillus thermoamylovorans Strains, Isolated From Food Products.</title>
        <authorList>
            <person name="Krawcyk A.O."/>
            <person name="Berendsen E.M."/>
            <person name="Eijlander R.T."/>
            <person name="de Jong A."/>
            <person name="Wells-Bennik M."/>
            <person name="Kuipers O.P."/>
        </authorList>
    </citation>
    <scope>NUCLEOTIDE SEQUENCE [LARGE SCALE GENOMIC DNA]</scope>
    <source>
        <strain evidence="2 3">B4167</strain>
    </source>
</reference>
<sequence>MPIYKLTAFEQAGEKLLDESIEAKSDQEAKQLAETMLTEKDLLNKTHRLVSPDGKLLLFHV</sequence>
<dbReference type="Proteomes" id="UP000032076">
    <property type="component" value="Unassembled WGS sequence"/>
</dbReference>
<name>A0A090ITI9_9BACI</name>
<accession>A0A090ITI9</accession>
<dbReference type="KEGG" id="bthv:CQJ30_06310"/>
<dbReference type="STRING" id="35841.B4167_1761"/>
<reference evidence="1 4" key="1">
    <citation type="submission" date="2014-07" db="EMBL/GenBank/DDBJ databases">
        <authorList>
            <person name="Wibberg Daniel"/>
        </authorList>
    </citation>
    <scope>NUCLEOTIDE SEQUENCE [LARGE SCALE GENOMIC DNA]</scope>
</reference>
<dbReference type="Proteomes" id="UP000040576">
    <property type="component" value="Unassembled WGS sequence"/>
</dbReference>
<evidence type="ECO:0000313" key="2">
    <source>
        <dbReference type="EMBL" id="KIO73814.1"/>
    </source>
</evidence>
<evidence type="ECO:0000313" key="3">
    <source>
        <dbReference type="Proteomes" id="UP000032076"/>
    </source>
</evidence>
<dbReference type="OrthoDB" id="2355652at2"/>
<dbReference type="Pfam" id="PF14120">
    <property type="entry name" value="YhzD"/>
    <property type="match status" value="1"/>
</dbReference>
<keyword evidence="4" id="KW-1185">Reference proteome</keyword>